<evidence type="ECO:0008006" key="3">
    <source>
        <dbReference type="Google" id="ProtNLM"/>
    </source>
</evidence>
<dbReference type="Proteomes" id="UP001320876">
    <property type="component" value="Unassembled WGS sequence"/>
</dbReference>
<comment type="caution">
    <text evidence="1">The sequence shown here is derived from an EMBL/GenBank/DDBJ whole genome shotgun (WGS) entry which is preliminary data.</text>
</comment>
<evidence type="ECO:0000313" key="2">
    <source>
        <dbReference type="Proteomes" id="UP001320876"/>
    </source>
</evidence>
<gene>
    <name evidence="1" type="ORF">OKA05_21570</name>
</gene>
<keyword evidence="2" id="KW-1185">Reference proteome</keyword>
<organism evidence="1 2">
    <name type="scientific">Luteolibacter arcticus</name>
    <dbReference type="NCBI Taxonomy" id="1581411"/>
    <lineage>
        <taxon>Bacteria</taxon>
        <taxon>Pseudomonadati</taxon>
        <taxon>Verrucomicrobiota</taxon>
        <taxon>Verrucomicrobiia</taxon>
        <taxon>Verrucomicrobiales</taxon>
        <taxon>Verrucomicrobiaceae</taxon>
        <taxon>Luteolibacter</taxon>
    </lineage>
</organism>
<dbReference type="EMBL" id="JAPDDT010000012">
    <property type="protein sequence ID" value="MCW1925164.1"/>
    <property type="molecule type" value="Genomic_DNA"/>
</dbReference>
<evidence type="ECO:0000313" key="1">
    <source>
        <dbReference type="EMBL" id="MCW1925164.1"/>
    </source>
</evidence>
<name>A0ABT3GNV0_9BACT</name>
<reference evidence="1 2" key="1">
    <citation type="submission" date="2022-10" db="EMBL/GenBank/DDBJ databases">
        <title>Luteolibacter arcticus strain CCTCC AB 2014275, whole genome shotgun sequencing project.</title>
        <authorList>
            <person name="Zhao G."/>
            <person name="Shen L."/>
        </authorList>
    </citation>
    <scope>NUCLEOTIDE SEQUENCE [LARGE SCALE GENOMIC DNA]</scope>
    <source>
        <strain evidence="1 2">CCTCC AB 2014275</strain>
    </source>
</reference>
<sequence>MDHNLQRYLNDHLAGSAGAIRLIDELATRQDDPAETAFFESLKAEVEGDQERLRHLLASAGLEESAALQATGKLTASASKLKLLWEGLKPGELGMFEALEMLTLGIQGKRLLWVMLMEIAPAYPEWDEIDFAELELEAIRQRDAMEERRILHGRESLIDSERRTATTSVAR</sequence>
<proteinExistence type="predicted"/>
<protein>
    <recommendedName>
        <fullName evidence="3">Ferritin-like metal-binding protein YciE</fullName>
    </recommendedName>
</protein>
<accession>A0ABT3GNV0</accession>